<reference evidence="11" key="1">
    <citation type="submission" date="2019-05" db="EMBL/GenBank/DDBJ databases">
        <title>Annotation for the trematode Fasciolopsis buski.</title>
        <authorList>
            <person name="Choi Y.-J."/>
        </authorList>
    </citation>
    <scope>NUCLEOTIDE SEQUENCE</scope>
    <source>
        <strain evidence="11">HT</strain>
        <tissue evidence="11">Whole worm</tissue>
    </source>
</reference>
<evidence type="ECO:0000256" key="3">
    <source>
        <dbReference type="ARBA" id="ARBA00022679"/>
    </source>
</evidence>
<keyword evidence="6" id="KW-0067">ATP-binding</keyword>
<evidence type="ECO:0000256" key="5">
    <source>
        <dbReference type="ARBA" id="ARBA00022777"/>
    </source>
</evidence>
<dbReference type="InterPro" id="IPR008271">
    <property type="entry name" value="Ser/Thr_kinase_AS"/>
</dbReference>
<dbReference type="PANTHER" id="PTHR22983">
    <property type="entry name" value="PROTEIN KINASE RELATED"/>
    <property type="match status" value="1"/>
</dbReference>
<evidence type="ECO:0000256" key="7">
    <source>
        <dbReference type="ARBA" id="ARBA00047899"/>
    </source>
</evidence>
<feature type="region of interest" description="Disordered" evidence="9">
    <location>
        <begin position="404"/>
        <end position="468"/>
    </location>
</feature>
<dbReference type="PANTHER" id="PTHR22983:SF6">
    <property type="entry name" value="SERINE_THREONINE-PROTEIN KINASE 36"/>
    <property type="match status" value="1"/>
</dbReference>
<feature type="compositionally biased region" description="Polar residues" evidence="9">
    <location>
        <begin position="278"/>
        <end position="298"/>
    </location>
</feature>
<keyword evidence="4" id="KW-0547">Nucleotide-binding</keyword>
<gene>
    <name evidence="11" type="ORF">FBUS_03753</name>
</gene>
<evidence type="ECO:0000313" key="11">
    <source>
        <dbReference type="EMBL" id="KAA0196665.1"/>
    </source>
</evidence>
<sequence length="1530" mass="172312">MGLEKYTVLECIGEGSFGRVFRGRIKETGHVRSIACQLVSALYYLHAHRILHRDMKPQNILLGQDGVVKLCDFGFARVMNLNDMVLTSIKGTPLYMAPELVEEKPYDHTADLWALGCILYELFIGTPPFYTNSIFHLVKLITETPIKWSSEMSPEFRDFLARLLQKDTRKRLQWPELLDHPFVASGVEIYQRTRLLSSPFTQPLTPSQVAEKERQTKQMCRPRGSRMLRRMGAERVHSLRQLKEEERLSESASRQSNTSTSSSRAGSRWNSVYEGDLTRQTLSPHPNAPQSRPSSTDVSRARVQDEQRPASCNLTNTYDQRSVTPQHQVSRRQNILITGFHCSEFVMLQNVRRNSERTADHADSRIQPPTPRTDRISADYDREKQAYEQYLSVRRAETVIGGVDRKNSTPLTRPLDQFSDIRNQDSLAPDRNDRTKRKSSSAKTHLTGGHGSQRISGESQQENKAKQMDGWWLRESAEGWERLVDATEVDLAPQSSSDNEHTRPSLELQRKAQRRTALSLLRDADFGRRVALRLSSATVIEDSSNWRAMQPWSEALAERRILISRHSARPASAGTHGNKDSPSESIPGLEAAAYLRTILRLLTNLVTVKCTPDVSLSPCVHVSKFSNKCIGKRIRIRYRPVTQLSDGTEISMRPWYEQILLDLIIAMNAYFVSEVGHRQNAPEAAIQHYTENALCFMELVPELLNQSCDVEFHLRDQTLLCLRYMMERMVDREPAIVHRFYDDLVKHHLPAIKILMNMPSVSRHGQDVSATDVDLQRVEDVREHALAALTAFTYPLITTINVVNTGDAKRMGNLTNDWIPGNHIVRITTQELFYDCIQANESFAMHCEEKLCTYLDTLFEILQKKITVSEMDQSTLTEIVTHSLTALLIQVGHVPPVIQQYAAKLYGMFVESQSPGHAHETSSNLQAALALTLARIGPTDLSKFKVKPRDLAQAIAQVLLSPLAQSQTDRSRLLSGMFESVAAEMARSSRGSREQPNDFEVSRYLGLPQLNWPANHGWLDGVFELAYQLCCQLGDIFIRLCIETRILDCLWRCLEQVFDLNLINNPTRSLHPPDWCMLSPRGVHFVLQLGKLIYTKERKYCIEALGTNKSQMLHSLTYLFTDTCIKSLVQSPWVTEPRNEFIGSLHSNTAQLLQMPFTVNDDGFLEAIPRQYVESELLVYLLRAAARLLYNLPPDGGKITSQSIQLEPTANSLTVVRVQNMLSMCFRMCVGPYTEDSTNYASKVPSSGTRSGNNNTEIGVALLCSAFLRDQLTNLFLETKVENSNISPRLVHNLIRWCLHSNSKEMQAGACSLLNRLVLCGVVEGTRYKQNSEAISKQSNVTNDLKFASSRELVWTLLNPSQPAPTAGNSDEALVQLLKSTDNMVRVHAFCLVASLILYSPSDDASSSDGPSPLTVARQSLAAAGSSGYLLEQQVCRPPLPKSVDEGINCQSLATSESIWTDYFKRAVSTANESLKDPDILIRQSALLVVGNALYRFSQAYTFAEKYLDTWISMMLEDSSARVRVGAAGT</sequence>
<keyword evidence="3" id="KW-0808">Transferase</keyword>
<keyword evidence="5" id="KW-0418">Kinase</keyword>
<dbReference type="Pfam" id="PF00069">
    <property type="entry name" value="Pkinase"/>
    <property type="match status" value="1"/>
</dbReference>
<keyword evidence="2" id="KW-0723">Serine/threonine-protein kinase</keyword>
<feature type="compositionally biased region" description="Basic and acidic residues" evidence="9">
    <location>
        <begin position="299"/>
        <end position="308"/>
    </location>
</feature>
<evidence type="ECO:0000256" key="1">
    <source>
        <dbReference type="ARBA" id="ARBA00012513"/>
    </source>
</evidence>
<dbReference type="GO" id="GO:0004674">
    <property type="term" value="F:protein serine/threonine kinase activity"/>
    <property type="evidence" value="ECO:0007669"/>
    <property type="project" value="UniProtKB-KW"/>
</dbReference>
<feature type="compositionally biased region" description="Low complexity" evidence="9">
    <location>
        <begin position="250"/>
        <end position="271"/>
    </location>
</feature>
<dbReference type="InterPro" id="IPR000719">
    <property type="entry name" value="Prot_kinase_dom"/>
</dbReference>
<dbReference type="Gene3D" id="1.10.510.10">
    <property type="entry name" value="Transferase(Phosphotransferase) domain 1"/>
    <property type="match status" value="1"/>
</dbReference>
<evidence type="ECO:0000259" key="10">
    <source>
        <dbReference type="PROSITE" id="PS50011"/>
    </source>
</evidence>
<dbReference type="GO" id="GO:0005524">
    <property type="term" value="F:ATP binding"/>
    <property type="evidence" value="ECO:0007669"/>
    <property type="project" value="UniProtKB-KW"/>
</dbReference>
<comment type="catalytic activity">
    <reaction evidence="7">
        <text>L-threonyl-[protein] + ATP = O-phospho-L-threonyl-[protein] + ADP + H(+)</text>
        <dbReference type="Rhea" id="RHEA:46608"/>
        <dbReference type="Rhea" id="RHEA-COMP:11060"/>
        <dbReference type="Rhea" id="RHEA-COMP:11605"/>
        <dbReference type="ChEBI" id="CHEBI:15378"/>
        <dbReference type="ChEBI" id="CHEBI:30013"/>
        <dbReference type="ChEBI" id="CHEBI:30616"/>
        <dbReference type="ChEBI" id="CHEBI:61977"/>
        <dbReference type="ChEBI" id="CHEBI:456216"/>
        <dbReference type="EC" id="2.7.11.1"/>
    </reaction>
</comment>
<evidence type="ECO:0000256" key="8">
    <source>
        <dbReference type="ARBA" id="ARBA00048679"/>
    </source>
</evidence>
<dbReference type="PROSITE" id="PS50011">
    <property type="entry name" value="PROTEIN_KINASE_DOM"/>
    <property type="match status" value="1"/>
</dbReference>
<keyword evidence="12" id="KW-1185">Reference proteome</keyword>
<dbReference type="Proteomes" id="UP000728185">
    <property type="component" value="Unassembled WGS sequence"/>
</dbReference>
<comment type="catalytic activity">
    <reaction evidence="8">
        <text>L-seryl-[protein] + ATP = O-phospho-L-seryl-[protein] + ADP + H(+)</text>
        <dbReference type="Rhea" id="RHEA:17989"/>
        <dbReference type="Rhea" id="RHEA-COMP:9863"/>
        <dbReference type="Rhea" id="RHEA-COMP:11604"/>
        <dbReference type="ChEBI" id="CHEBI:15378"/>
        <dbReference type="ChEBI" id="CHEBI:29999"/>
        <dbReference type="ChEBI" id="CHEBI:30616"/>
        <dbReference type="ChEBI" id="CHEBI:83421"/>
        <dbReference type="ChEBI" id="CHEBI:456216"/>
        <dbReference type="EC" id="2.7.11.1"/>
    </reaction>
</comment>
<dbReference type="InterPro" id="IPR016024">
    <property type="entry name" value="ARM-type_fold"/>
</dbReference>
<feature type="compositionally biased region" description="Basic and acidic residues" evidence="9">
    <location>
        <begin position="355"/>
        <end position="364"/>
    </location>
</feature>
<evidence type="ECO:0000313" key="12">
    <source>
        <dbReference type="Proteomes" id="UP000728185"/>
    </source>
</evidence>
<dbReference type="EC" id="2.7.11.1" evidence="1"/>
<evidence type="ECO:0000256" key="4">
    <source>
        <dbReference type="ARBA" id="ARBA00022741"/>
    </source>
</evidence>
<protein>
    <recommendedName>
        <fullName evidence="1">non-specific serine/threonine protein kinase</fullName>
        <ecNumber evidence="1">2.7.11.1</ecNumber>
    </recommendedName>
</protein>
<feature type="region of interest" description="Disordered" evidence="9">
    <location>
        <begin position="201"/>
        <end position="327"/>
    </location>
</feature>
<organism evidence="11 12">
    <name type="scientific">Fasciolopsis buskii</name>
    <dbReference type="NCBI Taxonomy" id="27845"/>
    <lineage>
        <taxon>Eukaryota</taxon>
        <taxon>Metazoa</taxon>
        <taxon>Spiralia</taxon>
        <taxon>Lophotrochozoa</taxon>
        <taxon>Platyhelminthes</taxon>
        <taxon>Trematoda</taxon>
        <taxon>Digenea</taxon>
        <taxon>Plagiorchiida</taxon>
        <taxon>Echinostomata</taxon>
        <taxon>Echinostomatoidea</taxon>
        <taxon>Fasciolidae</taxon>
        <taxon>Fasciolopsis</taxon>
    </lineage>
</organism>
<evidence type="ECO:0000256" key="9">
    <source>
        <dbReference type="SAM" id="MobiDB-lite"/>
    </source>
</evidence>
<dbReference type="SMART" id="SM00220">
    <property type="entry name" value="S_TKc"/>
    <property type="match status" value="1"/>
</dbReference>
<dbReference type="OrthoDB" id="266718at2759"/>
<feature type="domain" description="Protein kinase" evidence="10">
    <location>
        <begin position="1"/>
        <end position="183"/>
    </location>
</feature>
<dbReference type="SUPFAM" id="SSF56112">
    <property type="entry name" value="Protein kinase-like (PK-like)"/>
    <property type="match status" value="1"/>
</dbReference>
<dbReference type="GO" id="GO:0005737">
    <property type="term" value="C:cytoplasm"/>
    <property type="evidence" value="ECO:0007669"/>
    <property type="project" value="TreeGrafter"/>
</dbReference>
<feature type="compositionally biased region" description="Basic and acidic residues" evidence="9">
    <location>
        <begin position="231"/>
        <end position="249"/>
    </location>
</feature>
<comment type="caution">
    <text evidence="11">The sequence shown here is derived from an EMBL/GenBank/DDBJ whole genome shotgun (WGS) entry which is preliminary data.</text>
</comment>
<evidence type="ECO:0000256" key="6">
    <source>
        <dbReference type="ARBA" id="ARBA00022840"/>
    </source>
</evidence>
<dbReference type="SUPFAM" id="SSF48371">
    <property type="entry name" value="ARM repeat"/>
    <property type="match status" value="2"/>
</dbReference>
<dbReference type="EMBL" id="LUCM01002883">
    <property type="protein sequence ID" value="KAA0196665.1"/>
    <property type="molecule type" value="Genomic_DNA"/>
</dbReference>
<feature type="region of interest" description="Disordered" evidence="9">
    <location>
        <begin position="355"/>
        <end position="376"/>
    </location>
</feature>
<name>A0A8E0S4D7_9TREM</name>
<proteinExistence type="predicted"/>
<accession>A0A8E0S4D7</accession>
<dbReference type="PROSITE" id="PS00108">
    <property type="entry name" value="PROTEIN_KINASE_ST"/>
    <property type="match status" value="1"/>
</dbReference>
<evidence type="ECO:0000256" key="2">
    <source>
        <dbReference type="ARBA" id="ARBA00022527"/>
    </source>
</evidence>
<feature type="compositionally biased region" description="Polar residues" evidence="9">
    <location>
        <begin position="310"/>
        <end position="327"/>
    </location>
</feature>
<dbReference type="InterPro" id="IPR011009">
    <property type="entry name" value="Kinase-like_dom_sf"/>
</dbReference>
<dbReference type="GO" id="GO:0007224">
    <property type="term" value="P:smoothened signaling pathway"/>
    <property type="evidence" value="ECO:0007669"/>
    <property type="project" value="TreeGrafter"/>
</dbReference>